<organism evidence="2 3">
    <name type="scientific">Serendipita vermifera MAFF 305830</name>
    <dbReference type="NCBI Taxonomy" id="933852"/>
    <lineage>
        <taxon>Eukaryota</taxon>
        <taxon>Fungi</taxon>
        <taxon>Dikarya</taxon>
        <taxon>Basidiomycota</taxon>
        <taxon>Agaricomycotina</taxon>
        <taxon>Agaricomycetes</taxon>
        <taxon>Sebacinales</taxon>
        <taxon>Serendipitaceae</taxon>
        <taxon>Serendipita</taxon>
    </lineage>
</organism>
<dbReference type="AlphaFoldDB" id="A0A0C3ARY3"/>
<dbReference type="OrthoDB" id="2901673at2759"/>
<feature type="region of interest" description="Disordered" evidence="1">
    <location>
        <begin position="14"/>
        <end position="71"/>
    </location>
</feature>
<evidence type="ECO:0000256" key="1">
    <source>
        <dbReference type="SAM" id="MobiDB-lite"/>
    </source>
</evidence>
<reference evidence="2 3" key="1">
    <citation type="submission" date="2014-04" db="EMBL/GenBank/DDBJ databases">
        <authorList>
            <consortium name="DOE Joint Genome Institute"/>
            <person name="Kuo A."/>
            <person name="Zuccaro A."/>
            <person name="Kohler A."/>
            <person name="Nagy L.G."/>
            <person name="Floudas D."/>
            <person name="Copeland A."/>
            <person name="Barry K.W."/>
            <person name="Cichocki N."/>
            <person name="Veneault-Fourrey C."/>
            <person name="LaButti K."/>
            <person name="Lindquist E.A."/>
            <person name="Lipzen A."/>
            <person name="Lundell T."/>
            <person name="Morin E."/>
            <person name="Murat C."/>
            <person name="Sun H."/>
            <person name="Tunlid A."/>
            <person name="Henrissat B."/>
            <person name="Grigoriev I.V."/>
            <person name="Hibbett D.S."/>
            <person name="Martin F."/>
            <person name="Nordberg H.P."/>
            <person name="Cantor M.N."/>
            <person name="Hua S.X."/>
        </authorList>
    </citation>
    <scope>NUCLEOTIDE SEQUENCE [LARGE SCALE GENOMIC DNA]</scope>
    <source>
        <strain evidence="2 3">MAFF 305830</strain>
    </source>
</reference>
<dbReference type="EMBL" id="KN824299">
    <property type="protein sequence ID" value="KIM27330.1"/>
    <property type="molecule type" value="Genomic_DNA"/>
</dbReference>
<sequence length="484" mass="54258">MKALIRLLFKRDKHASIKNQKRDAELKTSAPEPTPAPTPIPAPVSTLVTTPGPSPSPERHPKRSPAKTSNAVIGNSVTAVVERSRIPKKVDMNKAANYRLPFYVLAQIFELVRDTESAGYPLERVLSVCHFWRDAALDHTPLWTSFDARITSIKDIRFWKAHFRPRANRCGTHTLLDINIELVNRVKELPRSPSGVYGTDQTRPYDLPDASVLLGVLKVFAGTHGAMAPRWRRLTLNFIRLTESYHNTDRTIAYFLQHRTPNLESLQLYGITTKHARPRIFPYAPRLRHAVYHSCDGLVYPESDKLTSLTWYSAHSGVQNEGSSGFGVISAAQNLTFLEIGIEWIYSATTFFLPRVTTLLIPAVINVTLIEMLHVPSLQRLGIGLDEAGHFALVAECKGIPCAKVKSLDISYAVQTEQELARSHAIILEKSKVLIGRMPSLTLISWEQTMVDKEQELLTSILAHFVGRKVDEQLTRLPGQLEKG</sequence>
<evidence type="ECO:0000313" key="3">
    <source>
        <dbReference type="Proteomes" id="UP000054097"/>
    </source>
</evidence>
<dbReference type="Proteomes" id="UP000054097">
    <property type="component" value="Unassembled WGS sequence"/>
</dbReference>
<keyword evidence="3" id="KW-1185">Reference proteome</keyword>
<dbReference type="HOGENOM" id="CLU_564016_0_0_1"/>
<reference evidence="3" key="2">
    <citation type="submission" date="2015-01" db="EMBL/GenBank/DDBJ databases">
        <title>Evolutionary Origins and Diversification of the Mycorrhizal Mutualists.</title>
        <authorList>
            <consortium name="DOE Joint Genome Institute"/>
            <consortium name="Mycorrhizal Genomics Consortium"/>
            <person name="Kohler A."/>
            <person name="Kuo A."/>
            <person name="Nagy L.G."/>
            <person name="Floudas D."/>
            <person name="Copeland A."/>
            <person name="Barry K.W."/>
            <person name="Cichocki N."/>
            <person name="Veneault-Fourrey C."/>
            <person name="LaButti K."/>
            <person name="Lindquist E.A."/>
            <person name="Lipzen A."/>
            <person name="Lundell T."/>
            <person name="Morin E."/>
            <person name="Murat C."/>
            <person name="Riley R."/>
            <person name="Ohm R."/>
            <person name="Sun H."/>
            <person name="Tunlid A."/>
            <person name="Henrissat B."/>
            <person name="Grigoriev I.V."/>
            <person name="Hibbett D.S."/>
            <person name="Martin F."/>
        </authorList>
    </citation>
    <scope>NUCLEOTIDE SEQUENCE [LARGE SCALE GENOMIC DNA]</scope>
    <source>
        <strain evidence="3">MAFF 305830</strain>
    </source>
</reference>
<protein>
    <submittedName>
        <fullName evidence="2">Uncharacterized protein</fullName>
    </submittedName>
</protein>
<gene>
    <name evidence="2" type="ORF">M408DRAFT_169057</name>
</gene>
<evidence type="ECO:0000313" key="2">
    <source>
        <dbReference type="EMBL" id="KIM27330.1"/>
    </source>
</evidence>
<name>A0A0C3ARY3_SERVB</name>
<feature type="compositionally biased region" description="Pro residues" evidence="1">
    <location>
        <begin position="32"/>
        <end position="42"/>
    </location>
</feature>
<accession>A0A0C3ARY3</accession>
<proteinExistence type="predicted"/>